<proteinExistence type="predicted"/>
<name>A0ABU8WL11_9BURK</name>
<gene>
    <name evidence="1" type="ORF">WKW82_12375</name>
</gene>
<dbReference type="Proteomes" id="UP001385892">
    <property type="component" value="Unassembled WGS sequence"/>
</dbReference>
<protein>
    <recommendedName>
        <fullName evidence="3">Acetone carboxylase subunit gamma</fullName>
    </recommendedName>
</protein>
<reference evidence="1 2" key="1">
    <citation type="submission" date="2024-03" db="EMBL/GenBank/DDBJ databases">
        <title>Novel species of the genus Variovorax.</title>
        <authorList>
            <person name="Liu Q."/>
            <person name="Xin Y.-H."/>
        </authorList>
    </citation>
    <scope>NUCLEOTIDE SEQUENCE [LARGE SCALE GENOMIC DNA]</scope>
    <source>
        <strain evidence="1 2">KACC 18900</strain>
    </source>
</reference>
<comment type="caution">
    <text evidence="1">The sequence shown here is derived from an EMBL/GenBank/DDBJ whole genome shotgun (WGS) entry which is preliminary data.</text>
</comment>
<dbReference type="RefSeq" id="WP_340342586.1">
    <property type="nucleotide sequence ID" value="NZ_JBBKZT010000005.1"/>
</dbReference>
<keyword evidence="2" id="KW-1185">Reference proteome</keyword>
<evidence type="ECO:0000313" key="2">
    <source>
        <dbReference type="Proteomes" id="UP001385892"/>
    </source>
</evidence>
<organism evidence="1 2">
    <name type="scientific">Variovorax rhizosphaerae</name>
    <dbReference type="NCBI Taxonomy" id="1836200"/>
    <lineage>
        <taxon>Bacteria</taxon>
        <taxon>Pseudomonadati</taxon>
        <taxon>Pseudomonadota</taxon>
        <taxon>Betaproteobacteria</taxon>
        <taxon>Burkholderiales</taxon>
        <taxon>Comamonadaceae</taxon>
        <taxon>Variovorax</taxon>
    </lineage>
</organism>
<dbReference type="EMBL" id="JBBKZT010000005">
    <property type="protein sequence ID" value="MEJ8847448.1"/>
    <property type="molecule type" value="Genomic_DNA"/>
</dbReference>
<evidence type="ECO:0008006" key="3">
    <source>
        <dbReference type="Google" id="ProtNLM"/>
    </source>
</evidence>
<accession>A0ABU8WL11</accession>
<evidence type="ECO:0000313" key="1">
    <source>
        <dbReference type="EMBL" id="MEJ8847448.1"/>
    </source>
</evidence>
<sequence>MTLTSIDGALFSGRVLNAPTHLKTVQQDQVIRFLMDPATGHAVMVTDKYMRERGNWKIGACTQCGFSELFDAPSDLARATFPNMPADAVLEAFTAFCPLCGGVQAIEYLGAPTPAAQRPWWKLW</sequence>